<dbReference type="GeneID" id="81589211"/>
<organism evidence="1 2">
    <name type="scientific">Penicillium hordei</name>
    <dbReference type="NCBI Taxonomy" id="40994"/>
    <lineage>
        <taxon>Eukaryota</taxon>
        <taxon>Fungi</taxon>
        <taxon>Dikarya</taxon>
        <taxon>Ascomycota</taxon>
        <taxon>Pezizomycotina</taxon>
        <taxon>Eurotiomycetes</taxon>
        <taxon>Eurotiomycetidae</taxon>
        <taxon>Eurotiales</taxon>
        <taxon>Aspergillaceae</taxon>
        <taxon>Penicillium</taxon>
    </lineage>
</organism>
<comment type="caution">
    <text evidence="1">The sequence shown here is derived from an EMBL/GenBank/DDBJ whole genome shotgun (WGS) entry which is preliminary data.</text>
</comment>
<name>A0AAD6GXY2_9EURO</name>
<accession>A0AAD6GXY2</accession>
<evidence type="ECO:0000313" key="2">
    <source>
        <dbReference type="Proteomes" id="UP001213799"/>
    </source>
</evidence>
<gene>
    <name evidence="1" type="ORF">N7537_007914</name>
</gene>
<dbReference type="AlphaFoldDB" id="A0AAD6GXY2"/>
<reference evidence="1" key="2">
    <citation type="submission" date="2023-01" db="EMBL/GenBank/DDBJ databases">
        <authorList>
            <person name="Petersen C."/>
        </authorList>
    </citation>
    <scope>NUCLEOTIDE SEQUENCE</scope>
    <source>
        <strain evidence="1">IBT 12815</strain>
    </source>
</reference>
<proteinExistence type="predicted"/>
<dbReference type="Proteomes" id="UP001213799">
    <property type="component" value="Unassembled WGS sequence"/>
</dbReference>
<keyword evidence="2" id="KW-1185">Reference proteome</keyword>
<dbReference type="EMBL" id="JAQJAE010000004">
    <property type="protein sequence ID" value="KAJ5597830.1"/>
    <property type="molecule type" value="Genomic_DNA"/>
</dbReference>
<protein>
    <submittedName>
        <fullName evidence="1">Uncharacterized protein</fullName>
    </submittedName>
</protein>
<sequence length="90" mass="10207">MSTLGAYTSIEYENIEIQPLVSNEKGQPKYLKPSDDYSSTFGIKNHNHRRVLTSPDFKSLEIVTSETISEKHARDIEDYGDSLIIIMRSG</sequence>
<evidence type="ECO:0000313" key="1">
    <source>
        <dbReference type="EMBL" id="KAJ5597830.1"/>
    </source>
</evidence>
<dbReference type="RefSeq" id="XP_056751045.1">
    <property type="nucleotide sequence ID" value="XM_056898969.1"/>
</dbReference>
<reference evidence="1" key="1">
    <citation type="journal article" date="2023" name="IMA Fungus">
        <title>Comparative genomic study of the Penicillium genus elucidates a diverse pangenome and 15 lateral gene transfer events.</title>
        <authorList>
            <person name="Petersen C."/>
            <person name="Sorensen T."/>
            <person name="Nielsen M.R."/>
            <person name="Sondergaard T.E."/>
            <person name="Sorensen J.L."/>
            <person name="Fitzpatrick D.A."/>
            <person name="Frisvad J.C."/>
            <person name="Nielsen K.L."/>
        </authorList>
    </citation>
    <scope>NUCLEOTIDE SEQUENCE</scope>
    <source>
        <strain evidence="1">IBT 12815</strain>
    </source>
</reference>